<dbReference type="STRING" id="401625.A0A0P1BIY0"/>
<evidence type="ECO:0000256" key="5">
    <source>
        <dbReference type="SAM" id="MobiDB-lite"/>
    </source>
</evidence>
<dbReference type="GO" id="GO:0004190">
    <property type="term" value="F:aspartic-type endopeptidase activity"/>
    <property type="evidence" value="ECO:0007669"/>
    <property type="project" value="UniProtKB-KW"/>
</dbReference>
<dbReference type="GO" id="GO:0006508">
    <property type="term" value="P:proteolysis"/>
    <property type="evidence" value="ECO:0007669"/>
    <property type="project" value="UniProtKB-KW"/>
</dbReference>
<keyword evidence="2 4" id="KW-0064">Aspartyl protease</keyword>
<feature type="chain" id="PRO_5006059549" evidence="6">
    <location>
        <begin position="27"/>
        <end position="490"/>
    </location>
</feature>
<evidence type="ECO:0000256" key="2">
    <source>
        <dbReference type="ARBA" id="ARBA00022750"/>
    </source>
</evidence>
<evidence type="ECO:0000256" key="3">
    <source>
        <dbReference type="PIRSR" id="PIRSR601461-1"/>
    </source>
</evidence>
<dbReference type="InterPro" id="IPR001461">
    <property type="entry name" value="Aspartic_peptidase_A1"/>
</dbReference>
<dbReference type="InterPro" id="IPR034164">
    <property type="entry name" value="Pepsin-like_dom"/>
</dbReference>
<organism evidence="8 9">
    <name type="scientific">Ceraceosorus bombacis</name>
    <dbReference type="NCBI Taxonomy" id="401625"/>
    <lineage>
        <taxon>Eukaryota</taxon>
        <taxon>Fungi</taxon>
        <taxon>Dikarya</taxon>
        <taxon>Basidiomycota</taxon>
        <taxon>Ustilaginomycotina</taxon>
        <taxon>Exobasidiomycetes</taxon>
        <taxon>Ceraceosorales</taxon>
        <taxon>Ceraceosoraceae</taxon>
        <taxon>Ceraceosorus</taxon>
    </lineage>
</organism>
<evidence type="ECO:0000313" key="8">
    <source>
        <dbReference type="EMBL" id="CEH15622.1"/>
    </source>
</evidence>
<dbReference type="PROSITE" id="PS51767">
    <property type="entry name" value="PEPTIDASE_A1"/>
    <property type="match status" value="1"/>
</dbReference>
<feature type="domain" description="Peptidase A1" evidence="7">
    <location>
        <begin position="172"/>
        <end position="486"/>
    </location>
</feature>
<dbReference type="PROSITE" id="PS00141">
    <property type="entry name" value="ASP_PROTEASE"/>
    <property type="match status" value="1"/>
</dbReference>
<evidence type="ECO:0000256" key="1">
    <source>
        <dbReference type="ARBA" id="ARBA00007447"/>
    </source>
</evidence>
<keyword evidence="4 8" id="KW-0645">Protease</keyword>
<dbReference type="PANTHER" id="PTHR47966:SF51">
    <property type="entry name" value="BETA-SITE APP-CLEAVING ENZYME, ISOFORM A-RELATED"/>
    <property type="match status" value="1"/>
</dbReference>
<evidence type="ECO:0000313" key="9">
    <source>
        <dbReference type="Proteomes" id="UP000054845"/>
    </source>
</evidence>
<feature type="compositionally biased region" description="Polar residues" evidence="5">
    <location>
        <begin position="120"/>
        <end position="138"/>
    </location>
</feature>
<proteinExistence type="inferred from homology"/>
<evidence type="ECO:0000256" key="4">
    <source>
        <dbReference type="RuleBase" id="RU000454"/>
    </source>
</evidence>
<sequence length="490" mass="52582">MQLKTVSSALVAFAFCAISASQPAEASPEKRAITMPMHRRAAANSRGIMTNSDGSVDRRALALEMAHVQRRYGSDAEDEESEPSSREKRWVNIPKLITEGIADMWEDVLDSNHGVAHVASQETETGTTGNRVSGTASKKSSHRVLKTSNGPQRKAQLPMRDILMSSNRELEFLVEAKIGTPAQSFWLDPDSGSSDSWVKGKNCNGANCGNASRARYLRSKSSTGIKTPGDKTFTLQYGIGDVEGALIRDTFALGDINIANFTIGAATKLSKDFKTDKADGILGLGFRELASAHQKPFVDRVTEGNNLPQPVMSFAFGRHLSGTDAKSEMLIGDVNKSLFKGDLAYYDVQQSGYWEFKFDSFASGTAKGVQKGAGIVDTGTSLIAMPSQQAKAFWADVKGSKYDSASGTYTFPCDAKVDATLSLPNGKKFSLNEQDLNIGTDGAGSKRCVGAVLSSSTPGQTIFGLAALKSVYTVLDFGEKPRIGFAPINF</sequence>
<accession>A0A0P1BIY0</accession>
<comment type="similarity">
    <text evidence="1 4">Belongs to the peptidase A1 family.</text>
</comment>
<feature type="region of interest" description="Disordered" evidence="5">
    <location>
        <begin position="119"/>
        <end position="154"/>
    </location>
</feature>
<dbReference type="OrthoDB" id="15189at2759"/>
<dbReference type="InterPro" id="IPR021109">
    <property type="entry name" value="Peptidase_aspartic_dom_sf"/>
</dbReference>
<dbReference type="CDD" id="cd05471">
    <property type="entry name" value="pepsin_like"/>
    <property type="match status" value="1"/>
</dbReference>
<feature type="active site" evidence="3">
    <location>
        <position position="377"/>
    </location>
</feature>
<dbReference type="AlphaFoldDB" id="A0A0P1BIY0"/>
<evidence type="ECO:0000256" key="6">
    <source>
        <dbReference type="SAM" id="SignalP"/>
    </source>
</evidence>
<protein>
    <submittedName>
        <fullName evidence="8">Aspartyl protease</fullName>
    </submittedName>
</protein>
<reference evidence="8 9" key="1">
    <citation type="submission" date="2014-09" db="EMBL/GenBank/DDBJ databases">
        <authorList>
            <person name="Magalhaes I.L.F."/>
            <person name="Oliveira U."/>
            <person name="Santos F.R."/>
            <person name="Vidigal T.H.D.A."/>
            <person name="Brescovit A.D."/>
            <person name="Santos A.J."/>
        </authorList>
    </citation>
    <scope>NUCLEOTIDE SEQUENCE [LARGE SCALE GENOMIC DNA]</scope>
</reference>
<feature type="active site" evidence="3">
    <location>
        <position position="190"/>
    </location>
</feature>
<dbReference type="PRINTS" id="PR00792">
    <property type="entry name" value="PEPSIN"/>
</dbReference>
<dbReference type="Gene3D" id="2.40.70.10">
    <property type="entry name" value="Acid Proteases"/>
    <property type="match status" value="2"/>
</dbReference>
<dbReference type="FunFam" id="2.40.70.10:FF:000008">
    <property type="entry name" value="Cathepsin D"/>
    <property type="match status" value="1"/>
</dbReference>
<dbReference type="EMBL" id="CCYA01000267">
    <property type="protein sequence ID" value="CEH15622.1"/>
    <property type="molecule type" value="Genomic_DNA"/>
</dbReference>
<dbReference type="InterPro" id="IPR033121">
    <property type="entry name" value="PEPTIDASE_A1"/>
</dbReference>
<keyword evidence="6" id="KW-0732">Signal</keyword>
<keyword evidence="9" id="KW-1185">Reference proteome</keyword>
<dbReference type="SUPFAM" id="SSF50630">
    <property type="entry name" value="Acid proteases"/>
    <property type="match status" value="1"/>
</dbReference>
<dbReference type="Proteomes" id="UP000054845">
    <property type="component" value="Unassembled WGS sequence"/>
</dbReference>
<evidence type="ECO:0000259" key="7">
    <source>
        <dbReference type="PROSITE" id="PS51767"/>
    </source>
</evidence>
<feature type="signal peptide" evidence="6">
    <location>
        <begin position="1"/>
        <end position="26"/>
    </location>
</feature>
<name>A0A0P1BIY0_9BASI</name>
<dbReference type="InterPro" id="IPR001969">
    <property type="entry name" value="Aspartic_peptidase_AS"/>
</dbReference>
<dbReference type="PANTHER" id="PTHR47966">
    <property type="entry name" value="BETA-SITE APP-CLEAVING ENZYME, ISOFORM A-RELATED"/>
    <property type="match status" value="1"/>
</dbReference>
<dbReference type="Pfam" id="PF00026">
    <property type="entry name" value="Asp"/>
    <property type="match status" value="1"/>
</dbReference>
<keyword evidence="4" id="KW-0378">Hydrolase</keyword>